<organism evidence="13 14">
    <name type="scientific">Paenibacillus plantiphilus</name>
    <dbReference type="NCBI Taxonomy" id="2905650"/>
    <lineage>
        <taxon>Bacteria</taxon>
        <taxon>Bacillati</taxon>
        <taxon>Bacillota</taxon>
        <taxon>Bacilli</taxon>
        <taxon>Bacillales</taxon>
        <taxon>Paenibacillaceae</taxon>
        <taxon>Paenibacillus</taxon>
    </lineage>
</organism>
<dbReference type="Pfam" id="PF00072">
    <property type="entry name" value="Response_reg"/>
    <property type="match status" value="1"/>
</dbReference>
<dbReference type="SMART" id="SM00387">
    <property type="entry name" value="HATPase_c"/>
    <property type="match status" value="2"/>
</dbReference>
<dbReference type="Gene3D" id="2.60.120.260">
    <property type="entry name" value="Galactose-binding domain-like"/>
    <property type="match status" value="1"/>
</dbReference>
<evidence type="ECO:0000256" key="8">
    <source>
        <dbReference type="ARBA" id="ARBA00023012"/>
    </source>
</evidence>
<keyword evidence="3 9" id="KW-0597">Phosphoprotein</keyword>
<accession>A0ABN8G4Q9</accession>
<evidence type="ECO:0000259" key="12">
    <source>
        <dbReference type="PROSITE" id="PS50110"/>
    </source>
</evidence>
<keyword evidence="5" id="KW-0547">Nucleotide-binding</keyword>
<keyword evidence="8" id="KW-0902">Two-component regulatory system</keyword>
<dbReference type="InterPro" id="IPR003661">
    <property type="entry name" value="HisK_dim/P_dom"/>
</dbReference>
<evidence type="ECO:0000256" key="5">
    <source>
        <dbReference type="ARBA" id="ARBA00022741"/>
    </source>
</evidence>
<feature type="transmembrane region" description="Helical" evidence="10">
    <location>
        <begin position="316"/>
        <end position="334"/>
    </location>
</feature>
<dbReference type="PROSITE" id="PS50109">
    <property type="entry name" value="HIS_KIN"/>
    <property type="match status" value="2"/>
</dbReference>
<keyword evidence="7" id="KW-0067">ATP-binding</keyword>
<dbReference type="CDD" id="cd00082">
    <property type="entry name" value="HisKA"/>
    <property type="match status" value="1"/>
</dbReference>
<feature type="modified residue" description="4-aspartylphosphate" evidence="9">
    <location>
        <position position="753"/>
    </location>
</feature>
<dbReference type="Gene3D" id="1.10.287.130">
    <property type="match status" value="1"/>
</dbReference>
<gene>
    <name evidence="13" type="primary">rcsC_7</name>
    <name evidence="13" type="ORF">PAECIP111893_00560</name>
</gene>
<dbReference type="InterPro" id="IPR008979">
    <property type="entry name" value="Galactose-bd-like_sf"/>
</dbReference>
<dbReference type="SUPFAM" id="SSF55874">
    <property type="entry name" value="ATPase domain of HSP90 chaperone/DNA topoisomerase II/histidine kinase"/>
    <property type="match status" value="2"/>
</dbReference>
<dbReference type="PROSITE" id="PS50110">
    <property type="entry name" value="RESPONSE_REGULATORY"/>
    <property type="match status" value="1"/>
</dbReference>
<dbReference type="InterPro" id="IPR011623">
    <property type="entry name" value="7TMR_DISM_rcpt_extracell_dom1"/>
</dbReference>
<evidence type="ECO:0000313" key="14">
    <source>
        <dbReference type="Proteomes" id="UP000838686"/>
    </source>
</evidence>
<dbReference type="Gene3D" id="3.40.50.2300">
    <property type="match status" value="1"/>
</dbReference>
<dbReference type="SMART" id="SM00448">
    <property type="entry name" value="REC"/>
    <property type="match status" value="1"/>
</dbReference>
<dbReference type="InterPro" id="IPR010559">
    <property type="entry name" value="Sig_transdc_His_kin_internal"/>
</dbReference>
<keyword evidence="4 13" id="KW-0808">Transferase</keyword>
<feature type="transmembrane region" description="Helical" evidence="10">
    <location>
        <begin position="340"/>
        <end position="361"/>
    </location>
</feature>
<feature type="transmembrane region" description="Helical" evidence="10">
    <location>
        <begin position="218"/>
        <end position="240"/>
    </location>
</feature>
<dbReference type="Pfam" id="PF02518">
    <property type="entry name" value="HATPase_c"/>
    <property type="match status" value="2"/>
</dbReference>
<feature type="domain" description="Histidine kinase" evidence="11">
    <location>
        <begin position="444"/>
        <end position="662"/>
    </location>
</feature>
<comment type="caution">
    <text evidence="13">The sequence shown here is derived from an EMBL/GenBank/DDBJ whole genome shotgun (WGS) entry which is preliminary data.</text>
</comment>
<dbReference type="EC" id="2.7.13.3" evidence="2"/>
<evidence type="ECO:0000256" key="7">
    <source>
        <dbReference type="ARBA" id="ARBA00022840"/>
    </source>
</evidence>
<reference evidence="13" key="1">
    <citation type="submission" date="2022-01" db="EMBL/GenBank/DDBJ databases">
        <authorList>
            <person name="Criscuolo A."/>
        </authorList>
    </citation>
    <scope>NUCLEOTIDE SEQUENCE</scope>
    <source>
        <strain evidence="13">CIP111893</strain>
    </source>
</reference>
<evidence type="ECO:0000256" key="4">
    <source>
        <dbReference type="ARBA" id="ARBA00022679"/>
    </source>
</evidence>
<dbReference type="CDD" id="cd17574">
    <property type="entry name" value="REC_OmpR"/>
    <property type="match status" value="1"/>
</dbReference>
<feature type="transmembrane region" description="Helical" evidence="10">
    <location>
        <begin position="368"/>
        <end position="387"/>
    </location>
</feature>
<evidence type="ECO:0000256" key="2">
    <source>
        <dbReference type="ARBA" id="ARBA00012438"/>
    </source>
</evidence>
<evidence type="ECO:0000256" key="6">
    <source>
        <dbReference type="ARBA" id="ARBA00022777"/>
    </source>
</evidence>
<dbReference type="PRINTS" id="PR00344">
    <property type="entry name" value="BCTRLSENSOR"/>
</dbReference>
<dbReference type="Pfam" id="PF07695">
    <property type="entry name" value="7TMR-DISM_7TM"/>
    <property type="match status" value="1"/>
</dbReference>
<protein>
    <recommendedName>
        <fullName evidence="2">histidine kinase</fullName>
        <ecNumber evidence="2">2.7.13.3</ecNumber>
    </recommendedName>
</protein>
<keyword evidence="6 13" id="KW-0418">Kinase</keyword>
<feature type="transmembrane region" description="Helical" evidence="10">
    <location>
        <begin position="284"/>
        <end position="304"/>
    </location>
</feature>
<dbReference type="InterPro" id="IPR011006">
    <property type="entry name" value="CheY-like_superfamily"/>
</dbReference>
<feature type="transmembrane region" description="Helical" evidence="10">
    <location>
        <begin position="247"/>
        <end position="264"/>
    </location>
</feature>
<dbReference type="InterPro" id="IPR001789">
    <property type="entry name" value="Sig_transdc_resp-reg_receiver"/>
</dbReference>
<dbReference type="InterPro" id="IPR003594">
    <property type="entry name" value="HATPase_dom"/>
</dbReference>
<dbReference type="SMART" id="SM00388">
    <property type="entry name" value="HisKA"/>
    <property type="match status" value="1"/>
</dbReference>
<dbReference type="InterPro" id="IPR004358">
    <property type="entry name" value="Sig_transdc_His_kin-like_C"/>
</dbReference>
<dbReference type="SUPFAM" id="SSF47384">
    <property type="entry name" value="Homodimeric domain of signal transducing histidine kinase"/>
    <property type="match status" value="1"/>
</dbReference>
<feature type="domain" description="Response regulatory" evidence="12">
    <location>
        <begin position="704"/>
        <end position="820"/>
    </location>
</feature>
<dbReference type="Gene3D" id="3.30.565.10">
    <property type="entry name" value="Histidine kinase-like ATPase, C-terminal domain"/>
    <property type="match status" value="2"/>
</dbReference>
<evidence type="ECO:0000256" key="9">
    <source>
        <dbReference type="PROSITE-ProRule" id="PRU00169"/>
    </source>
</evidence>
<dbReference type="InterPro" id="IPR005467">
    <property type="entry name" value="His_kinase_dom"/>
</dbReference>
<evidence type="ECO:0000256" key="1">
    <source>
        <dbReference type="ARBA" id="ARBA00000085"/>
    </source>
</evidence>
<evidence type="ECO:0000259" key="11">
    <source>
        <dbReference type="PROSITE" id="PS50109"/>
    </source>
</evidence>
<proteinExistence type="predicted"/>
<name>A0ABN8G4Q9_9BACL</name>
<feature type="domain" description="Histidine kinase" evidence="11">
    <location>
        <begin position="931"/>
        <end position="1028"/>
    </location>
</feature>
<dbReference type="GO" id="GO:0004673">
    <property type="term" value="F:protein histidine kinase activity"/>
    <property type="evidence" value="ECO:0007669"/>
    <property type="project" value="UniProtKB-EC"/>
</dbReference>
<dbReference type="SUPFAM" id="SSF52172">
    <property type="entry name" value="CheY-like"/>
    <property type="match status" value="1"/>
</dbReference>
<evidence type="ECO:0000256" key="3">
    <source>
        <dbReference type="ARBA" id="ARBA00022553"/>
    </source>
</evidence>
<keyword evidence="14" id="KW-1185">Reference proteome</keyword>
<dbReference type="EMBL" id="CAKMMF010000002">
    <property type="protein sequence ID" value="CAH1193813.1"/>
    <property type="molecule type" value="Genomic_DNA"/>
</dbReference>
<dbReference type="SUPFAM" id="SSF49785">
    <property type="entry name" value="Galactose-binding domain-like"/>
    <property type="match status" value="1"/>
</dbReference>
<dbReference type="PANTHER" id="PTHR43547:SF2">
    <property type="entry name" value="HYBRID SIGNAL TRANSDUCTION HISTIDINE KINASE C"/>
    <property type="match status" value="1"/>
</dbReference>
<keyword evidence="10" id="KW-1133">Transmembrane helix</keyword>
<dbReference type="InterPro" id="IPR036890">
    <property type="entry name" value="HATPase_C_sf"/>
</dbReference>
<evidence type="ECO:0000256" key="10">
    <source>
        <dbReference type="SAM" id="Phobius"/>
    </source>
</evidence>
<dbReference type="Pfam" id="PF00512">
    <property type="entry name" value="HisKA"/>
    <property type="match status" value="1"/>
</dbReference>
<dbReference type="Proteomes" id="UP000838686">
    <property type="component" value="Unassembled WGS sequence"/>
</dbReference>
<keyword evidence="10" id="KW-0812">Transmembrane</keyword>
<sequence length="1028" mass="114665">MSKSIPMMTKRKVFLITALFFLALTGIRLAWVLLSAPSTDSPQAVQGELDLRNWDFDQDRTILLNGQWEFYPSTLLQENMDIDLSSNIGRELLQVPGSWNSAMSSKGDSPFGYGSYRLRILVEPNKERIYGIRIPTIPTSSELYVNGRLLAHAGDPGSSAESYTARRVPYSASFTTDLSEIEIIIQIANFDDSLMGGINWPIKFGNDYVVTKSAAFSIGLQLSICLILFMHAVYAGLLFIMGLRQKGLLYFSLLIVTAIVAVLIDDDALLLIWLPINYDITLRIYYLAYLGNAVFLLQYVKHLIPQYSAIRGIKAYTAVCVIYAIASLFLPIRWLSYADLLHTLIVVVPFLIVPMIAYRAVSKGHKDVIFILLGLTAITTNIIWGIIKNTGWQGMGYYPVDVLATFIAFASYWFMHYLRNANQTAKLAEQLLKEDKLKDQFLVHTSHELRNPLHGILNIAQTVLGSEGKYDEDTNKENMKLLIAVGKRMSFLLNDLLDITRLKEDRIRLQVADVQVQALASGVLDMVQFMTAGKPIRLINNIPAGFPQVRADENRLIQILFNLLHNAVKFTNEGSITVDAHIKEDQAVIHIADTGIGMDVETQRRIFEPYEQGDMNDAGSAGGLGLGLSICKQLVDLHKGTLTVSSALGNGSILTITLPLSHSTTEHHKAGKPAFVPVVLEETAAASYEAGSESETMVTPDRPRILAIDDDPINLSILESVLSLDSYDIVTATSGQAALSLLATREWDLVISDVMMPQMSGYQLSRAIREHFSISELPILLLTARSRSEDIEAGFLAGANDYATKPVDAMELKSRVRALTFSKKSFRERLRMEGALLQAQIQPHFLFNTLNSVAALSELDTARMHELLGVFGNYLRASFDPRNLERSVPLKHELNLVRSYLYIEKERFEEKLQVSWEIDESIQLEIPPLTIQPLVENAVRHGVLKRIQGGTVRIRISEYEDYAEVSIEDDGVGIDEPRLKQLLDSRADIGSGIGLRNTDRRLKQLYGQGLQIHSSPGIGTRVTFIVKK</sequence>
<comment type="catalytic activity">
    <reaction evidence="1">
        <text>ATP + protein L-histidine = ADP + protein N-phospho-L-histidine.</text>
        <dbReference type="EC" id="2.7.13.3"/>
    </reaction>
</comment>
<evidence type="ECO:0000313" key="13">
    <source>
        <dbReference type="EMBL" id="CAH1193813.1"/>
    </source>
</evidence>
<dbReference type="Pfam" id="PF06580">
    <property type="entry name" value="His_kinase"/>
    <property type="match status" value="1"/>
</dbReference>
<dbReference type="PANTHER" id="PTHR43547">
    <property type="entry name" value="TWO-COMPONENT HISTIDINE KINASE"/>
    <property type="match status" value="1"/>
</dbReference>
<keyword evidence="10" id="KW-0472">Membrane</keyword>
<dbReference type="InterPro" id="IPR036097">
    <property type="entry name" value="HisK_dim/P_sf"/>
</dbReference>